<dbReference type="Proteomes" id="UP000198666">
    <property type="component" value="Unassembled WGS sequence"/>
</dbReference>
<sequence length="225" mass="25456">MRIRIVIALILTTLIMGGCGVSDDDGSNQSSGNGNQNEVESKPDVAAFNDQFTENFLISTEPVREGYYPFKSEIGTITMDFPENMVVGEKSHQIADGNRGEMFEISSADMNSKVFTNHLFKYFNFTREIKYTKESMAGSTGEELDFKTMDTGISNQYTEIAEYQDGADEFLATLVWNDNHQEIQVFTNMTCRDDLNEDECKKEQEKAKQSALEILKTIKILPEEE</sequence>
<name>A0A1G6QK09_9BACI</name>
<dbReference type="PROSITE" id="PS51257">
    <property type="entry name" value="PROKAR_LIPOPROTEIN"/>
    <property type="match status" value="1"/>
</dbReference>
<evidence type="ECO:0000313" key="1">
    <source>
        <dbReference type="EMBL" id="SDC92007.1"/>
    </source>
</evidence>
<evidence type="ECO:0008006" key="3">
    <source>
        <dbReference type="Google" id="ProtNLM"/>
    </source>
</evidence>
<reference evidence="2" key="1">
    <citation type="submission" date="2016-10" db="EMBL/GenBank/DDBJ databases">
        <authorList>
            <person name="Varghese N."/>
            <person name="Submissions S."/>
        </authorList>
    </citation>
    <scope>NUCLEOTIDE SEQUENCE [LARGE SCALE GENOMIC DNA]</scope>
    <source>
        <strain evidence="2">DSM 21620</strain>
    </source>
</reference>
<organism evidence="1 2">
    <name type="scientific">Terribacillus halophilus</name>
    <dbReference type="NCBI Taxonomy" id="361279"/>
    <lineage>
        <taxon>Bacteria</taxon>
        <taxon>Bacillati</taxon>
        <taxon>Bacillota</taxon>
        <taxon>Bacilli</taxon>
        <taxon>Bacillales</taxon>
        <taxon>Bacillaceae</taxon>
        <taxon>Terribacillus</taxon>
    </lineage>
</organism>
<accession>A0A1G6QK09</accession>
<proteinExistence type="predicted"/>
<dbReference type="AlphaFoldDB" id="A0A1G6QK09"/>
<evidence type="ECO:0000313" key="2">
    <source>
        <dbReference type="Proteomes" id="UP000198666"/>
    </source>
</evidence>
<keyword evidence="2" id="KW-1185">Reference proteome</keyword>
<gene>
    <name evidence="1" type="ORF">SAMN05421663_10590</name>
</gene>
<dbReference type="EMBL" id="FMZB01000005">
    <property type="protein sequence ID" value="SDC92007.1"/>
    <property type="molecule type" value="Genomic_DNA"/>
</dbReference>
<protein>
    <recommendedName>
        <fullName evidence="3">Lipoprotein</fullName>
    </recommendedName>
</protein>
<dbReference type="STRING" id="361279.SAMN05421663_10590"/>